<organism evidence="2 3">
    <name type="scientific">Mycena alexandri</name>
    <dbReference type="NCBI Taxonomy" id="1745969"/>
    <lineage>
        <taxon>Eukaryota</taxon>
        <taxon>Fungi</taxon>
        <taxon>Dikarya</taxon>
        <taxon>Basidiomycota</taxon>
        <taxon>Agaricomycotina</taxon>
        <taxon>Agaricomycetes</taxon>
        <taxon>Agaricomycetidae</taxon>
        <taxon>Agaricales</taxon>
        <taxon>Marasmiineae</taxon>
        <taxon>Mycenaceae</taxon>
        <taxon>Mycena</taxon>
    </lineage>
</organism>
<dbReference type="EMBL" id="JARJCM010000146">
    <property type="protein sequence ID" value="KAJ7025935.1"/>
    <property type="molecule type" value="Genomic_DNA"/>
</dbReference>
<feature type="compositionally biased region" description="Basic and acidic residues" evidence="1">
    <location>
        <begin position="115"/>
        <end position="124"/>
    </location>
</feature>
<feature type="compositionally biased region" description="Basic and acidic residues" evidence="1">
    <location>
        <begin position="43"/>
        <end position="66"/>
    </location>
</feature>
<feature type="region of interest" description="Disordered" evidence="1">
    <location>
        <begin position="1"/>
        <end position="141"/>
    </location>
</feature>
<comment type="caution">
    <text evidence="2">The sequence shown here is derived from an EMBL/GenBank/DDBJ whole genome shotgun (WGS) entry which is preliminary data.</text>
</comment>
<protein>
    <submittedName>
        <fullName evidence="2">Uncharacterized protein</fullName>
    </submittedName>
</protein>
<reference evidence="2" key="1">
    <citation type="submission" date="2023-03" db="EMBL/GenBank/DDBJ databases">
        <title>Massive genome expansion in bonnet fungi (Mycena s.s.) driven by repeated elements and novel gene families across ecological guilds.</title>
        <authorList>
            <consortium name="Lawrence Berkeley National Laboratory"/>
            <person name="Harder C.B."/>
            <person name="Miyauchi S."/>
            <person name="Viragh M."/>
            <person name="Kuo A."/>
            <person name="Thoen E."/>
            <person name="Andreopoulos B."/>
            <person name="Lu D."/>
            <person name="Skrede I."/>
            <person name="Drula E."/>
            <person name="Henrissat B."/>
            <person name="Morin E."/>
            <person name="Kohler A."/>
            <person name="Barry K."/>
            <person name="LaButti K."/>
            <person name="Morin E."/>
            <person name="Salamov A."/>
            <person name="Lipzen A."/>
            <person name="Mereny Z."/>
            <person name="Hegedus B."/>
            <person name="Baldrian P."/>
            <person name="Stursova M."/>
            <person name="Weitz H."/>
            <person name="Taylor A."/>
            <person name="Grigoriev I.V."/>
            <person name="Nagy L.G."/>
            <person name="Martin F."/>
            <person name="Kauserud H."/>
        </authorList>
    </citation>
    <scope>NUCLEOTIDE SEQUENCE</scope>
    <source>
        <strain evidence="2">CBHHK200</strain>
    </source>
</reference>
<proteinExistence type="predicted"/>
<evidence type="ECO:0000256" key="1">
    <source>
        <dbReference type="SAM" id="MobiDB-lite"/>
    </source>
</evidence>
<name>A0AAD6SEA8_9AGAR</name>
<keyword evidence="3" id="KW-1185">Reference proteome</keyword>
<feature type="compositionally biased region" description="Basic and acidic residues" evidence="1">
    <location>
        <begin position="1"/>
        <end position="37"/>
    </location>
</feature>
<evidence type="ECO:0000313" key="3">
    <source>
        <dbReference type="Proteomes" id="UP001218188"/>
    </source>
</evidence>
<gene>
    <name evidence="2" type="ORF">C8F04DRAFT_1268654</name>
</gene>
<feature type="compositionally biased region" description="Basic and acidic residues" evidence="1">
    <location>
        <begin position="92"/>
        <end position="101"/>
    </location>
</feature>
<dbReference type="AlphaFoldDB" id="A0AAD6SEA8"/>
<evidence type="ECO:0000313" key="2">
    <source>
        <dbReference type="EMBL" id="KAJ7025935.1"/>
    </source>
</evidence>
<sequence length="141" mass="16225">MQAEEEMRRKEAEAAAHQKQVAEDEAQRQRAAEEEARCMQAEEVTHHKQVVEEEARRKREGAGDTKKGKKRQAVAQLVPEEEGTRRTSRKRLTPEEAKLAREQQQAATVATGKKPSYEYVEKSPVKPKSTKKRRYDFPPNI</sequence>
<accession>A0AAD6SEA8</accession>
<dbReference type="Proteomes" id="UP001218188">
    <property type="component" value="Unassembled WGS sequence"/>
</dbReference>